<comment type="caution">
    <text evidence="12">The sequence shown here is derived from an EMBL/GenBank/DDBJ whole genome shotgun (WGS) entry which is preliminary data.</text>
</comment>
<name>A0A3M8CZ60_9BACL</name>
<dbReference type="AlphaFoldDB" id="A0A3M8CZ60"/>
<reference evidence="12 13" key="1">
    <citation type="submission" date="2018-10" db="EMBL/GenBank/DDBJ databases">
        <title>Phylogenomics of Brevibacillus.</title>
        <authorList>
            <person name="Dunlap C."/>
        </authorList>
    </citation>
    <scope>NUCLEOTIDE SEQUENCE [LARGE SCALE GENOMIC DNA]</scope>
    <source>
        <strain evidence="12 13">JCM 15774</strain>
    </source>
</reference>
<accession>A0A3M8CZ60</accession>
<feature type="binding site" evidence="10">
    <location>
        <position position="30"/>
    </location>
    <ligand>
        <name>NAD(+)</name>
        <dbReference type="ChEBI" id="CHEBI:57540"/>
    </ligand>
</feature>
<evidence type="ECO:0000256" key="2">
    <source>
        <dbReference type="ARBA" id="ARBA00006601"/>
    </source>
</evidence>
<keyword evidence="5 7" id="KW-0520">NAD</keyword>
<feature type="active site" description="Nucleophile" evidence="8">
    <location>
        <position position="260"/>
    </location>
</feature>
<comment type="pathway">
    <text evidence="1">Nucleotide-sugar biosynthesis; UDP-alpha-D-glucuronate biosynthesis; UDP-alpha-D-glucuronate from UDP-alpha-D-glucose: step 1/1.</text>
</comment>
<gene>
    <name evidence="12" type="ORF">EDM59_24970</name>
</gene>
<evidence type="ECO:0000256" key="8">
    <source>
        <dbReference type="PIRSR" id="PIRSR500134-1"/>
    </source>
</evidence>
<dbReference type="Proteomes" id="UP000269573">
    <property type="component" value="Unassembled WGS sequence"/>
</dbReference>
<comment type="similarity">
    <text evidence="2 7">Belongs to the UDP-glucose/GDP-mannose dehydrogenase family.</text>
</comment>
<feature type="binding site" evidence="9">
    <location>
        <position position="421"/>
    </location>
    <ligand>
        <name>substrate</name>
    </ligand>
</feature>
<feature type="binding site" evidence="9">
    <location>
        <position position="257"/>
    </location>
    <ligand>
        <name>substrate</name>
    </ligand>
</feature>
<evidence type="ECO:0000256" key="3">
    <source>
        <dbReference type="ARBA" id="ARBA00012954"/>
    </source>
</evidence>
<dbReference type="PRINTS" id="PR00411">
    <property type="entry name" value="PNDRDTASEI"/>
</dbReference>
<dbReference type="PANTHER" id="PTHR43750">
    <property type="entry name" value="UDP-GLUCOSE 6-DEHYDROGENASE TUAD"/>
    <property type="match status" value="1"/>
</dbReference>
<dbReference type="Gene3D" id="3.40.50.720">
    <property type="entry name" value="NAD(P)-binding Rossmann-like Domain"/>
    <property type="match status" value="2"/>
</dbReference>
<feature type="binding site" evidence="10">
    <location>
        <position position="327"/>
    </location>
    <ligand>
        <name>NAD(+)</name>
        <dbReference type="ChEBI" id="CHEBI:57540"/>
    </ligand>
</feature>
<evidence type="ECO:0000256" key="6">
    <source>
        <dbReference type="ARBA" id="ARBA00047473"/>
    </source>
</evidence>
<feature type="domain" description="UDP-glucose/GDP-mannose dehydrogenase C-terminal" evidence="11">
    <location>
        <begin position="313"/>
        <end position="415"/>
    </location>
</feature>
<dbReference type="PANTHER" id="PTHR43750:SF4">
    <property type="entry name" value="UDP-GLUCOSE 6-DEHYDROGENASE YWQF"/>
    <property type="match status" value="1"/>
</dbReference>
<feature type="binding site" evidence="9">
    <location>
        <begin position="152"/>
        <end position="155"/>
    </location>
    <ligand>
        <name>substrate</name>
    </ligand>
</feature>
<dbReference type="PIRSF" id="PIRSF000124">
    <property type="entry name" value="UDPglc_GDPman_dh"/>
    <property type="match status" value="1"/>
</dbReference>
<dbReference type="NCBIfam" id="TIGR03026">
    <property type="entry name" value="NDP-sugDHase"/>
    <property type="match status" value="1"/>
</dbReference>
<evidence type="ECO:0000256" key="10">
    <source>
        <dbReference type="PIRSR" id="PIRSR500134-3"/>
    </source>
</evidence>
<dbReference type="InterPro" id="IPR001732">
    <property type="entry name" value="UDP-Glc/GDP-Man_DH_N"/>
</dbReference>
<evidence type="ECO:0000256" key="9">
    <source>
        <dbReference type="PIRSR" id="PIRSR500134-2"/>
    </source>
</evidence>
<dbReference type="InterPro" id="IPR014027">
    <property type="entry name" value="UDP-Glc/GDP-Man_DH_C"/>
</dbReference>
<dbReference type="InterPro" id="IPR036220">
    <property type="entry name" value="UDP-Glc/GDP-Man_DH_C_sf"/>
</dbReference>
<feature type="binding site" evidence="9">
    <location>
        <begin position="249"/>
        <end position="253"/>
    </location>
    <ligand>
        <name>substrate</name>
    </ligand>
</feature>
<feature type="binding site" evidence="10">
    <location>
        <position position="35"/>
    </location>
    <ligand>
        <name>NAD(+)</name>
        <dbReference type="ChEBI" id="CHEBI:57540"/>
    </ligand>
</feature>
<dbReference type="UniPathway" id="UPA00038">
    <property type="reaction ID" value="UER00491"/>
</dbReference>
<dbReference type="SUPFAM" id="SSF52413">
    <property type="entry name" value="UDP-glucose/GDP-mannose dehydrogenase C-terminal domain"/>
    <property type="match status" value="1"/>
</dbReference>
<dbReference type="SUPFAM" id="SSF51735">
    <property type="entry name" value="NAD(P)-binding Rossmann-fold domains"/>
    <property type="match status" value="1"/>
</dbReference>
<dbReference type="SUPFAM" id="SSF48179">
    <property type="entry name" value="6-phosphogluconate dehydrogenase C-terminal domain-like"/>
    <property type="match status" value="1"/>
</dbReference>
<proteinExistence type="inferred from homology"/>
<dbReference type="InterPro" id="IPR014026">
    <property type="entry name" value="UDP-Glc/GDP-Man_DH_dimer"/>
</dbReference>
<dbReference type="Pfam" id="PF03720">
    <property type="entry name" value="UDPG_MGDP_dh_C"/>
    <property type="match status" value="1"/>
</dbReference>
<dbReference type="SMART" id="SM00984">
    <property type="entry name" value="UDPG_MGDP_dh_C"/>
    <property type="match status" value="1"/>
</dbReference>
<feature type="binding site" evidence="9">
    <location>
        <position position="204"/>
    </location>
    <ligand>
        <name>substrate</name>
    </ligand>
</feature>
<dbReference type="InterPro" id="IPR017476">
    <property type="entry name" value="UDP-Glc/GDP-Man"/>
</dbReference>
<evidence type="ECO:0000313" key="13">
    <source>
        <dbReference type="Proteomes" id="UP000269573"/>
    </source>
</evidence>
<comment type="catalytic activity">
    <reaction evidence="6 7">
        <text>UDP-alpha-D-glucose + 2 NAD(+) + H2O = UDP-alpha-D-glucuronate + 2 NADH + 3 H(+)</text>
        <dbReference type="Rhea" id="RHEA:23596"/>
        <dbReference type="ChEBI" id="CHEBI:15377"/>
        <dbReference type="ChEBI" id="CHEBI:15378"/>
        <dbReference type="ChEBI" id="CHEBI:57540"/>
        <dbReference type="ChEBI" id="CHEBI:57945"/>
        <dbReference type="ChEBI" id="CHEBI:58052"/>
        <dbReference type="ChEBI" id="CHEBI:58885"/>
        <dbReference type="EC" id="1.1.1.22"/>
    </reaction>
</comment>
<dbReference type="RefSeq" id="WP_122926093.1">
    <property type="nucleotide sequence ID" value="NZ_RHHU01000017.1"/>
</dbReference>
<sequence>MRIAIVGTGYVGLVTGVCLAKIGHQVTCVDVDEDKIAQLSSGEVPFYEPGLGEMLDQQRKEKRIAFTVNPGAAFANAEAIFIAVGTPQGIDGMPDLQALITVAQTIGRHVQHDVIVVIKSTVPIGTNTFLAQIIAEHLVHPVSVRVASNPEFLREGSAVYDTFHGDRIVIGTDDAEVAGILAAIYEPLHIPILHTDIRSAEMIKYASNAFLATKISFINEIANLCESLGATIEDVARGMGMDQRIGEKFLRAGIGYGGSCFPKDVKALLGMAELSGDQLQILQAVERVNRKQQMRLVEKAASRFGDLRGKRIALLGLSFKPDTDDMREAPSLGIAAALLEHGAQVVAYDPVSMNHARTYLPAQVELFESAEQALAGADAAFVLTEWQEFTLPAFVPKLRAMREAVVFDGRNCLHDSVLEDDAVEYHPIGRQLGKKLVTTSFHEKGRER</sequence>
<feature type="binding site" evidence="10">
    <location>
        <position position="155"/>
    </location>
    <ligand>
        <name>NAD(+)</name>
        <dbReference type="ChEBI" id="CHEBI:57540"/>
    </ligand>
</feature>
<dbReference type="InterPro" id="IPR036291">
    <property type="entry name" value="NAD(P)-bd_dom_sf"/>
</dbReference>
<dbReference type="Pfam" id="PF00984">
    <property type="entry name" value="UDPG_MGDP_dh"/>
    <property type="match status" value="1"/>
</dbReference>
<evidence type="ECO:0000256" key="5">
    <source>
        <dbReference type="ARBA" id="ARBA00023027"/>
    </source>
</evidence>
<dbReference type="EC" id="1.1.1.22" evidence="3 7"/>
<dbReference type="GO" id="GO:0051287">
    <property type="term" value="F:NAD binding"/>
    <property type="evidence" value="ECO:0007669"/>
    <property type="project" value="InterPro"/>
</dbReference>
<evidence type="ECO:0000256" key="4">
    <source>
        <dbReference type="ARBA" id="ARBA00023002"/>
    </source>
</evidence>
<dbReference type="Pfam" id="PF03721">
    <property type="entry name" value="UDPG_MGDP_dh_N"/>
    <property type="match status" value="1"/>
</dbReference>
<evidence type="ECO:0000313" key="12">
    <source>
        <dbReference type="EMBL" id="RNB80581.1"/>
    </source>
</evidence>
<evidence type="ECO:0000256" key="7">
    <source>
        <dbReference type="PIRNR" id="PIRNR000124"/>
    </source>
</evidence>
<dbReference type="GO" id="GO:0003979">
    <property type="term" value="F:UDP-glucose 6-dehydrogenase activity"/>
    <property type="evidence" value="ECO:0007669"/>
    <property type="project" value="UniProtKB-EC"/>
</dbReference>
<dbReference type="InterPro" id="IPR028357">
    <property type="entry name" value="UDPglc_DH_bac"/>
</dbReference>
<dbReference type="Gene3D" id="1.20.5.100">
    <property type="entry name" value="Cytochrome c1, transmembrane anchor, C-terminal"/>
    <property type="match status" value="1"/>
</dbReference>
<evidence type="ECO:0000259" key="11">
    <source>
        <dbReference type="SMART" id="SM00984"/>
    </source>
</evidence>
<dbReference type="InterPro" id="IPR008927">
    <property type="entry name" value="6-PGluconate_DH-like_C_sf"/>
</dbReference>
<feature type="binding site" evidence="10">
    <location>
        <position position="263"/>
    </location>
    <ligand>
        <name>NAD(+)</name>
        <dbReference type="ChEBI" id="CHEBI:57540"/>
    </ligand>
</feature>
<dbReference type="GO" id="GO:0000271">
    <property type="term" value="P:polysaccharide biosynthetic process"/>
    <property type="evidence" value="ECO:0007669"/>
    <property type="project" value="InterPro"/>
</dbReference>
<protein>
    <recommendedName>
        <fullName evidence="3 7">UDP-glucose 6-dehydrogenase</fullName>
        <ecNumber evidence="3 7">1.1.1.22</ecNumber>
    </recommendedName>
</protein>
<keyword evidence="4 7" id="KW-0560">Oxidoreductase</keyword>
<feature type="binding site" evidence="9">
    <location>
        <position position="320"/>
    </location>
    <ligand>
        <name>substrate</name>
    </ligand>
</feature>
<feature type="binding site" evidence="10">
    <location>
        <position position="86"/>
    </location>
    <ligand>
        <name>NAD(+)</name>
        <dbReference type="ChEBI" id="CHEBI:57540"/>
    </ligand>
</feature>
<dbReference type="GO" id="GO:0006065">
    <property type="term" value="P:UDP-glucuronate biosynthetic process"/>
    <property type="evidence" value="ECO:0007669"/>
    <property type="project" value="UniProtKB-UniPathway"/>
</dbReference>
<feature type="binding site" evidence="10">
    <location>
        <position position="121"/>
    </location>
    <ligand>
        <name>NAD(+)</name>
        <dbReference type="ChEBI" id="CHEBI:57540"/>
    </ligand>
</feature>
<evidence type="ECO:0000256" key="1">
    <source>
        <dbReference type="ARBA" id="ARBA00004701"/>
    </source>
</evidence>
<dbReference type="PIRSF" id="PIRSF500134">
    <property type="entry name" value="UDPglc_DH_bac"/>
    <property type="match status" value="1"/>
</dbReference>
<dbReference type="EMBL" id="RHHU01000017">
    <property type="protein sequence ID" value="RNB80581.1"/>
    <property type="molecule type" value="Genomic_DNA"/>
</dbReference>
<keyword evidence="13" id="KW-1185">Reference proteome</keyword>
<organism evidence="12 13">
    <name type="scientific">Brevibacillus nitrificans</name>
    <dbReference type="NCBI Taxonomy" id="651560"/>
    <lineage>
        <taxon>Bacteria</taxon>
        <taxon>Bacillati</taxon>
        <taxon>Bacillota</taxon>
        <taxon>Bacilli</taxon>
        <taxon>Bacillales</taxon>
        <taxon>Paenibacillaceae</taxon>
        <taxon>Brevibacillus</taxon>
    </lineage>
</organism>